<protein>
    <submittedName>
        <fullName evidence="10">Respiration factor rsf1</fullName>
    </submittedName>
</protein>
<dbReference type="GO" id="GO:0008270">
    <property type="term" value="F:zinc ion binding"/>
    <property type="evidence" value="ECO:0007669"/>
    <property type="project" value="UniProtKB-KW"/>
</dbReference>
<dbReference type="PANTHER" id="PTHR14296:SF16">
    <property type="entry name" value="REMODELING AND SPACING FACTOR 1"/>
    <property type="match status" value="1"/>
</dbReference>
<feature type="region of interest" description="Disordered" evidence="7">
    <location>
        <begin position="804"/>
        <end position="823"/>
    </location>
</feature>
<keyword evidence="3 6" id="KW-0863">Zinc-finger</keyword>
<evidence type="ECO:0000259" key="8">
    <source>
        <dbReference type="PROSITE" id="PS50016"/>
    </source>
</evidence>
<dbReference type="Proteomes" id="UP001163046">
    <property type="component" value="Unassembled WGS sequence"/>
</dbReference>
<feature type="domain" description="PHD-type" evidence="8">
    <location>
        <begin position="262"/>
        <end position="312"/>
    </location>
</feature>
<dbReference type="PROSITE" id="PS01359">
    <property type="entry name" value="ZF_PHD_1"/>
    <property type="match status" value="1"/>
</dbReference>
<sequence>MASTPASSEVDPEEDAGGMSFNAHKTGRAAENPDFAIIWSFLENFRHLLHFPNLALDDLEDGFNSHSPENGNVEIIEELYKKLLRRLGVSVNSDKWEKSLLKVAKEHNLDCAWDLEQFGYEELKVASKLELFKLLLECQFDQNDKLKSSVNKTFDAEELRMQPIGRDLDGFIYWYHEDESNGVRLYTTEEDEVSCESWRLLARETDELIAVVDFLETKSVVNPKEIALVKREEMKRKGKSRVLERRKEEKKESVPEEDYDDDNPCARCFSNVRPDSILLCDKCDAAYHTACLRPPLLTVPQGDWFCPYCQQLALLDILKEKKMRLAARMKLRQRQAKRLGFAGINLDNILQKTSDDEEEQGIRRSGRSRKNVDYTFKEFEDDITSAVENDKKRFKGEEVNGDEQHLLFSKPAYETGNFLGTGQRNTRRSRRLMDLDYESDAESRASGYEYEGNSDEDGQRTTPRLPHLRRTRRIIDEDDDENDDDGKNAAESNATEGEKGGNEEEGKDRPSEEKPENSESVEQQGNDNETVTKSHDEEAKTSEDEKDANKKVASPGSETEAVTADNSPSQPQNTALAGNKIQPHSRIASVAPVARNQPIADMNNYRNLASFPPEGVFPNPPNFDLFKPQFPAKQAPNYVGSNFGGVNLATPNIPVNNFTGNNSGTAIAQSGPSFPGAQGVGTTNTRTGFGGPNLSGHSPVAPNFSGANLTFPGTNLGGQNISGTNFVGPYVGELNNLGTGVATTNFGGTNFGGGSTAGTGVGGFAAMKSPTQSVPGTFWGAQSDLNNLYNYQDFHLRREEQQLPSVQPRTTRHYHHRTPLRPGLRMPISMEASTNSFKEMLVCRAGNFPDSSFFPATPQQPPPPYPSSNSLNANFYANNTQEGNLTGNQWTYPEGYGYYPGQGNTAGQNF</sequence>
<dbReference type="SMART" id="SM00249">
    <property type="entry name" value="PHD"/>
    <property type="match status" value="1"/>
</dbReference>
<keyword evidence="2" id="KW-0479">Metal-binding</keyword>
<dbReference type="Pfam" id="PF00628">
    <property type="entry name" value="PHD"/>
    <property type="match status" value="1"/>
</dbReference>
<evidence type="ECO:0000256" key="6">
    <source>
        <dbReference type="PROSITE-ProRule" id="PRU00146"/>
    </source>
</evidence>
<evidence type="ECO:0000256" key="1">
    <source>
        <dbReference type="ARBA" id="ARBA00004123"/>
    </source>
</evidence>
<dbReference type="GO" id="GO:0042393">
    <property type="term" value="F:histone binding"/>
    <property type="evidence" value="ECO:0007669"/>
    <property type="project" value="TreeGrafter"/>
</dbReference>
<dbReference type="EMBL" id="MU826918">
    <property type="protein sequence ID" value="KAJ7369526.1"/>
    <property type="molecule type" value="Genomic_DNA"/>
</dbReference>
<feature type="compositionally biased region" description="Basic and acidic residues" evidence="7">
    <location>
        <begin position="239"/>
        <end position="254"/>
    </location>
</feature>
<dbReference type="InterPro" id="IPR013083">
    <property type="entry name" value="Znf_RING/FYVE/PHD"/>
</dbReference>
<organism evidence="10 11">
    <name type="scientific">Desmophyllum pertusum</name>
    <dbReference type="NCBI Taxonomy" id="174260"/>
    <lineage>
        <taxon>Eukaryota</taxon>
        <taxon>Metazoa</taxon>
        <taxon>Cnidaria</taxon>
        <taxon>Anthozoa</taxon>
        <taxon>Hexacorallia</taxon>
        <taxon>Scleractinia</taxon>
        <taxon>Caryophylliina</taxon>
        <taxon>Caryophylliidae</taxon>
        <taxon>Desmophyllum</taxon>
    </lineage>
</organism>
<keyword evidence="11" id="KW-1185">Reference proteome</keyword>
<name>A0A9W9YU67_9CNID</name>
<feature type="domain" description="DDT" evidence="9">
    <location>
        <begin position="29"/>
        <end position="93"/>
    </location>
</feature>
<reference evidence="10" key="1">
    <citation type="submission" date="2023-01" db="EMBL/GenBank/DDBJ databases">
        <title>Genome assembly of the deep-sea coral Lophelia pertusa.</title>
        <authorList>
            <person name="Herrera S."/>
            <person name="Cordes E."/>
        </authorList>
    </citation>
    <scope>NUCLEOTIDE SEQUENCE</scope>
    <source>
        <strain evidence="10">USNM1676648</strain>
        <tissue evidence="10">Polyp</tissue>
    </source>
</reference>
<dbReference type="PROSITE" id="PS50827">
    <property type="entry name" value="DDT"/>
    <property type="match status" value="1"/>
</dbReference>
<dbReference type="InterPro" id="IPR019786">
    <property type="entry name" value="Zinc_finger_PHD-type_CS"/>
</dbReference>
<feature type="region of interest" description="Disordered" evidence="7">
    <location>
        <begin position="415"/>
        <end position="582"/>
    </location>
</feature>
<dbReference type="PANTHER" id="PTHR14296">
    <property type="entry name" value="REMODELING AND SPACING FACTOR 1"/>
    <property type="match status" value="1"/>
</dbReference>
<evidence type="ECO:0000256" key="4">
    <source>
        <dbReference type="ARBA" id="ARBA00022833"/>
    </source>
</evidence>
<dbReference type="InterPro" id="IPR028938">
    <property type="entry name" value="Rsf1-like"/>
</dbReference>
<dbReference type="Gene3D" id="3.30.40.10">
    <property type="entry name" value="Zinc/RING finger domain, C3HC4 (zinc finger)"/>
    <property type="match status" value="1"/>
</dbReference>
<feature type="compositionally biased region" description="Polar residues" evidence="7">
    <location>
        <begin position="518"/>
        <end position="529"/>
    </location>
</feature>
<dbReference type="GO" id="GO:0045892">
    <property type="term" value="P:negative regulation of DNA-templated transcription"/>
    <property type="evidence" value="ECO:0007669"/>
    <property type="project" value="TreeGrafter"/>
</dbReference>
<comment type="caution">
    <text evidence="10">The sequence shown here is derived from an EMBL/GenBank/DDBJ whole genome shotgun (WGS) entry which is preliminary data.</text>
</comment>
<feature type="compositionally biased region" description="Polar residues" evidence="7">
    <location>
        <begin position="564"/>
        <end position="576"/>
    </location>
</feature>
<evidence type="ECO:0000313" key="11">
    <source>
        <dbReference type="Proteomes" id="UP001163046"/>
    </source>
</evidence>
<keyword evidence="4" id="KW-0862">Zinc</keyword>
<comment type="subcellular location">
    <subcellularLocation>
        <location evidence="1">Nucleus</location>
    </subcellularLocation>
</comment>
<evidence type="ECO:0000256" key="2">
    <source>
        <dbReference type="ARBA" id="ARBA00022723"/>
    </source>
</evidence>
<dbReference type="InterPro" id="IPR011011">
    <property type="entry name" value="Znf_FYVE_PHD"/>
</dbReference>
<accession>A0A9W9YU67</accession>
<dbReference type="OrthoDB" id="10055895at2759"/>
<feature type="region of interest" description="Disordered" evidence="7">
    <location>
        <begin position="1"/>
        <end position="24"/>
    </location>
</feature>
<keyword evidence="5" id="KW-0539">Nucleus</keyword>
<dbReference type="InterPro" id="IPR018501">
    <property type="entry name" value="DDT_dom"/>
</dbReference>
<evidence type="ECO:0000313" key="10">
    <source>
        <dbReference type="EMBL" id="KAJ7369526.1"/>
    </source>
</evidence>
<dbReference type="SUPFAM" id="SSF57903">
    <property type="entry name" value="FYVE/PHD zinc finger"/>
    <property type="match status" value="1"/>
</dbReference>
<dbReference type="InterPro" id="IPR001965">
    <property type="entry name" value="Znf_PHD"/>
</dbReference>
<evidence type="ECO:0000259" key="9">
    <source>
        <dbReference type="PROSITE" id="PS50827"/>
    </source>
</evidence>
<evidence type="ECO:0000256" key="3">
    <source>
        <dbReference type="ARBA" id="ARBA00022771"/>
    </source>
</evidence>
<dbReference type="Pfam" id="PF02791">
    <property type="entry name" value="DDT"/>
    <property type="match status" value="1"/>
</dbReference>
<feature type="compositionally biased region" description="Basic and acidic residues" evidence="7">
    <location>
        <begin position="530"/>
        <end position="550"/>
    </location>
</feature>
<gene>
    <name evidence="10" type="primary">RSF1</name>
    <name evidence="10" type="ORF">OS493_038328</name>
</gene>
<dbReference type="InterPro" id="IPR019787">
    <property type="entry name" value="Znf_PHD-finger"/>
</dbReference>
<feature type="region of interest" description="Disordered" evidence="7">
    <location>
        <begin position="239"/>
        <end position="261"/>
    </location>
</feature>
<dbReference type="CDD" id="cd15543">
    <property type="entry name" value="PHD_RSF1"/>
    <property type="match status" value="1"/>
</dbReference>
<dbReference type="AlphaFoldDB" id="A0A9W9YU67"/>
<evidence type="ECO:0000256" key="5">
    <source>
        <dbReference type="ARBA" id="ARBA00023242"/>
    </source>
</evidence>
<dbReference type="GO" id="GO:0031213">
    <property type="term" value="C:RSF complex"/>
    <property type="evidence" value="ECO:0007669"/>
    <property type="project" value="InterPro"/>
</dbReference>
<proteinExistence type="predicted"/>
<evidence type="ECO:0000256" key="7">
    <source>
        <dbReference type="SAM" id="MobiDB-lite"/>
    </source>
</evidence>
<dbReference type="PROSITE" id="PS50016">
    <property type="entry name" value="ZF_PHD_2"/>
    <property type="match status" value="1"/>
</dbReference>
<feature type="compositionally biased region" description="Basic and acidic residues" evidence="7">
    <location>
        <begin position="496"/>
        <end position="517"/>
    </location>
</feature>
<feature type="compositionally biased region" description="Basic residues" evidence="7">
    <location>
        <begin position="810"/>
        <end position="819"/>
    </location>
</feature>